<dbReference type="InterPro" id="IPR020861">
    <property type="entry name" value="Triosephosphate_isomerase_AS"/>
</dbReference>
<proteinExistence type="evidence at transcript level"/>
<dbReference type="GO" id="GO:0005829">
    <property type="term" value="C:cytosol"/>
    <property type="evidence" value="ECO:0007669"/>
    <property type="project" value="TreeGrafter"/>
</dbReference>
<dbReference type="HAMAP" id="MF_00147_B">
    <property type="entry name" value="TIM_B"/>
    <property type="match status" value="1"/>
</dbReference>
<evidence type="ECO:0000256" key="3">
    <source>
        <dbReference type="ARBA" id="ARBA00023235"/>
    </source>
</evidence>
<dbReference type="EC" id="5.3.1.1" evidence="4"/>
<evidence type="ECO:0000256" key="2">
    <source>
        <dbReference type="ARBA" id="ARBA00011738"/>
    </source>
</evidence>
<dbReference type="PROSITE" id="PS00171">
    <property type="entry name" value="TIM_1"/>
    <property type="match status" value="1"/>
</dbReference>
<comment type="similarity">
    <text evidence="1 4">Belongs to the triosephosphate isomerase family.</text>
</comment>
<dbReference type="GO" id="GO:0004807">
    <property type="term" value="F:triose-phosphate isomerase activity"/>
    <property type="evidence" value="ECO:0007669"/>
    <property type="project" value="UniProtKB-EC"/>
</dbReference>
<dbReference type="SUPFAM" id="SSF51351">
    <property type="entry name" value="Triosephosphate isomerase (TIM)"/>
    <property type="match status" value="1"/>
</dbReference>
<keyword evidence="4" id="KW-0312">Gluconeogenesis</keyword>
<dbReference type="AlphaFoldDB" id="A1BQT3"/>
<dbReference type="GO" id="GO:0019563">
    <property type="term" value="P:glycerol catabolic process"/>
    <property type="evidence" value="ECO:0007669"/>
    <property type="project" value="TreeGrafter"/>
</dbReference>
<comment type="subunit">
    <text evidence="2">Homodimer.</text>
</comment>
<sequence length="257" mass="27545">ARGRKLWVGGNWKCNGTKGSVDTLIKTLNEADLPPAEALDVVVAPPHLWLTHTIETIKDRVTVSSQDCNQFGMGAYTGSLSPEMLLDAGIKTTIIGHSERRDIFHENDEEIGKKVAKALSCGMNVIACLGEHLEERKSGKTNEVLFRQLAAISANVTDWSKVVIAYEPVWAIGTGVVATPEQAQEAHQALRGWLNEKVSAEVAASVRIVYGGSVSAVNSADLAKMPDVDGFLVGGASLKPDFIVICKNLVAHKPAAH</sequence>
<organism evidence="5">
    <name type="scientific">Monocercomonoides exilis</name>
    <dbReference type="NCBI Taxonomy" id="2049356"/>
    <lineage>
        <taxon>Eukaryota</taxon>
        <taxon>Metamonada</taxon>
        <taxon>Preaxostyla</taxon>
        <taxon>Oxymonadida</taxon>
        <taxon>Polymastigidae</taxon>
        <taxon>Monocercomonoides</taxon>
    </lineage>
</organism>
<dbReference type="PANTHER" id="PTHR21139:SF2">
    <property type="entry name" value="TRIOSEPHOSPHATE ISOMERASE"/>
    <property type="match status" value="1"/>
</dbReference>
<dbReference type="CDD" id="cd00311">
    <property type="entry name" value="TIM"/>
    <property type="match status" value="1"/>
</dbReference>
<dbReference type="EMBL" id="DQ665863">
    <property type="protein sequence ID" value="ABG56078.1"/>
    <property type="molecule type" value="mRNA"/>
</dbReference>
<comment type="catalytic activity">
    <reaction evidence="4">
        <text>D-glyceraldehyde 3-phosphate = dihydroxyacetone phosphate</text>
        <dbReference type="Rhea" id="RHEA:18585"/>
        <dbReference type="ChEBI" id="CHEBI:57642"/>
        <dbReference type="ChEBI" id="CHEBI:59776"/>
        <dbReference type="EC" id="5.3.1.1"/>
    </reaction>
</comment>
<dbReference type="GO" id="GO:0006094">
    <property type="term" value="P:gluconeogenesis"/>
    <property type="evidence" value="ECO:0007669"/>
    <property type="project" value="UniProtKB-UniPathway"/>
</dbReference>
<protein>
    <recommendedName>
        <fullName evidence="4">Triosephosphate isomerase</fullName>
        <ecNumber evidence="4">5.3.1.1</ecNumber>
    </recommendedName>
</protein>
<evidence type="ECO:0000256" key="1">
    <source>
        <dbReference type="ARBA" id="ARBA00007422"/>
    </source>
</evidence>
<comment type="pathway">
    <text evidence="4">Carbohydrate degradation; glycolysis; D-glyceraldehyde 3-phosphate from glycerone phosphate: step 1/1.</text>
</comment>
<dbReference type="InterPro" id="IPR013785">
    <property type="entry name" value="Aldolase_TIM"/>
</dbReference>
<dbReference type="NCBIfam" id="TIGR00419">
    <property type="entry name" value="tim"/>
    <property type="match status" value="1"/>
</dbReference>
<dbReference type="InterPro" id="IPR000652">
    <property type="entry name" value="Triosephosphate_isomerase"/>
</dbReference>
<dbReference type="GO" id="GO:0046166">
    <property type="term" value="P:glyceraldehyde-3-phosphate biosynthetic process"/>
    <property type="evidence" value="ECO:0007669"/>
    <property type="project" value="TreeGrafter"/>
</dbReference>
<dbReference type="PANTHER" id="PTHR21139">
    <property type="entry name" value="TRIOSEPHOSPHATE ISOMERASE"/>
    <property type="match status" value="1"/>
</dbReference>
<dbReference type="InterPro" id="IPR022896">
    <property type="entry name" value="TrioseP_Isoase_bac/euk"/>
</dbReference>
<dbReference type="Gene3D" id="3.20.20.70">
    <property type="entry name" value="Aldolase class I"/>
    <property type="match status" value="1"/>
</dbReference>
<dbReference type="GO" id="GO:0006096">
    <property type="term" value="P:glycolytic process"/>
    <property type="evidence" value="ECO:0007669"/>
    <property type="project" value="UniProtKB-UniPathway"/>
</dbReference>
<name>A1BQT3_9EUKA</name>
<evidence type="ECO:0000313" key="5">
    <source>
        <dbReference type="EMBL" id="ABG56078.1"/>
    </source>
</evidence>
<keyword evidence="3 4" id="KW-0413">Isomerase</keyword>
<evidence type="ECO:0000256" key="4">
    <source>
        <dbReference type="RuleBase" id="RU363013"/>
    </source>
</evidence>
<dbReference type="VEuPathDB" id="GiardiaDB:MONOS_479"/>
<accession>A1BQT3</accession>
<dbReference type="UniPathway" id="UPA00138"/>
<dbReference type="InterPro" id="IPR035990">
    <property type="entry name" value="TIM_sf"/>
</dbReference>
<dbReference type="FunFam" id="3.20.20.70:FF:000025">
    <property type="entry name" value="Triosephosphate isomerase"/>
    <property type="match status" value="1"/>
</dbReference>
<keyword evidence="4" id="KW-0324">Glycolysis</keyword>
<feature type="non-terminal residue" evidence="5">
    <location>
        <position position="1"/>
    </location>
</feature>
<reference evidence="5" key="1">
    <citation type="journal article" date="2006" name="Eukaryot. Cell">
        <title>Reconstructing the mosaic glycolytic pathway of the anaerobic eukaryote Monocercomonoides.</title>
        <authorList>
            <person name="Liapounova N.A."/>
            <person name="Hampl V."/>
            <person name="Gordon P.M."/>
            <person name="Sensen C.W."/>
            <person name="Gedamu L."/>
            <person name="Dacks J.B."/>
        </authorList>
    </citation>
    <scope>NUCLEOTIDE SEQUENCE</scope>
    <source>
        <strain evidence="5">PA203</strain>
    </source>
</reference>
<dbReference type="PROSITE" id="PS51440">
    <property type="entry name" value="TIM_2"/>
    <property type="match status" value="1"/>
</dbReference>
<comment type="pathway">
    <text evidence="4">Carbohydrate biosynthesis; gluconeogenesis.</text>
</comment>
<dbReference type="UniPathway" id="UPA00109">
    <property type="reaction ID" value="UER00189"/>
</dbReference>
<dbReference type="Pfam" id="PF00121">
    <property type="entry name" value="TIM"/>
    <property type="match status" value="1"/>
</dbReference>